<dbReference type="STRING" id="1424294.Gferi_23990"/>
<dbReference type="SFLD" id="SFLDS00003">
    <property type="entry name" value="Haloacid_Dehalogenase"/>
    <property type="match status" value="1"/>
</dbReference>
<dbReference type="InterPro" id="IPR023299">
    <property type="entry name" value="ATPase_P-typ_cyto_dom_N"/>
</dbReference>
<feature type="domain" description="HMA" evidence="14">
    <location>
        <begin position="5"/>
        <end position="74"/>
    </location>
</feature>
<dbReference type="GO" id="GO:0046872">
    <property type="term" value="F:metal ion binding"/>
    <property type="evidence" value="ECO:0007669"/>
    <property type="project" value="UniProtKB-KW"/>
</dbReference>
<evidence type="ECO:0000256" key="8">
    <source>
        <dbReference type="ARBA" id="ARBA00022967"/>
    </source>
</evidence>
<dbReference type="InterPro" id="IPR036163">
    <property type="entry name" value="HMA_dom_sf"/>
</dbReference>
<reference evidence="15 16" key="1">
    <citation type="submission" date="2016-09" db="EMBL/GenBank/DDBJ databases">
        <title>Genomic analysis reveals versatility of anaerobic energy metabolism of Geosporobacter ferrireducens IRF9 of phylum Firmicutes.</title>
        <authorList>
            <person name="Kim S.-J."/>
        </authorList>
    </citation>
    <scope>NUCLEOTIDE SEQUENCE [LARGE SCALE GENOMIC DNA]</scope>
    <source>
        <strain evidence="15 16">IRF9</strain>
    </source>
</reference>
<dbReference type="Gene3D" id="3.40.1110.10">
    <property type="entry name" value="Calcium-transporting ATPase, cytoplasmic domain N"/>
    <property type="match status" value="1"/>
</dbReference>
<feature type="transmembrane region" description="Helical" evidence="13">
    <location>
        <begin position="655"/>
        <end position="677"/>
    </location>
</feature>
<keyword evidence="3" id="KW-0104">Cadmium</keyword>
<evidence type="ECO:0000313" key="15">
    <source>
        <dbReference type="EMBL" id="AOT72338.1"/>
    </source>
</evidence>
<dbReference type="InterPro" id="IPR008250">
    <property type="entry name" value="ATPase_P-typ_transduc_dom_A_sf"/>
</dbReference>
<dbReference type="Pfam" id="PF00702">
    <property type="entry name" value="Hydrolase"/>
    <property type="match status" value="1"/>
</dbReference>
<evidence type="ECO:0000256" key="7">
    <source>
        <dbReference type="ARBA" id="ARBA00022840"/>
    </source>
</evidence>
<dbReference type="Gene3D" id="3.40.50.1000">
    <property type="entry name" value="HAD superfamily/HAD-like"/>
    <property type="match status" value="1"/>
</dbReference>
<feature type="transmembrane region" description="Helical" evidence="13">
    <location>
        <begin position="354"/>
        <end position="375"/>
    </location>
</feature>
<dbReference type="KEGG" id="gfe:Gferi_23990"/>
<feature type="transmembrane region" description="Helical" evidence="13">
    <location>
        <begin position="683"/>
        <end position="702"/>
    </location>
</feature>
<dbReference type="Pfam" id="PF00122">
    <property type="entry name" value="E1-E2_ATPase"/>
    <property type="match status" value="1"/>
</dbReference>
<dbReference type="RefSeq" id="WP_069980647.1">
    <property type="nucleotide sequence ID" value="NZ_CP017269.1"/>
</dbReference>
<comment type="subcellular location">
    <subcellularLocation>
        <location evidence="1">Cell membrane</location>
        <topology evidence="1">Multi-pass membrane protein</topology>
    </subcellularLocation>
</comment>
<organism evidence="15 16">
    <name type="scientific">Geosporobacter ferrireducens</name>
    <dbReference type="NCBI Taxonomy" id="1424294"/>
    <lineage>
        <taxon>Bacteria</taxon>
        <taxon>Bacillati</taxon>
        <taxon>Bacillota</taxon>
        <taxon>Clostridia</taxon>
        <taxon>Peptostreptococcales</taxon>
        <taxon>Thermotaleaceae</taxon>
        <taxon>Geosporobacter</taxon>
    </lineage>
</organism>
<dbReference type="OrthoDB" id="9760364at2"/>
<keyword evidence="8" id="KW-1278">Translocase</keyword>
<dbReference type="InterPro" id="IPR051014">
    <property type="entry name" value="Cation_Transport_ATPase_IB"/>
</dbReference>
<feature type="transmembrane region" description="Helical" evidence="13">
    <location>
        <begin position="322"/>
        <end position="342"/>
    </location>
</feature>
<dbReference type="GO" id="GO:0005524">
    <property type="term" value="F:ATP binding"/>
    <property type="evidence" value="ECO:0007669"/>
    <property type="project" value="UniProtKB-UniRule"/>
</dbReference>
<name>A0A1D8GN46_9FIRM</name>
<evidence type="ECO:0000256" key="1">
    <source>
        <dbReference type="ARBA" id="ARBA00004651"/>
    </source>
</evidence>
<keyword evidence="10 13" id="KW-0472">Membrane</keyword>
<evidence type="ECO:0000256" key="2">
    <source>
        <dbReference type="ARBA" id="ARBA00006024"/>
    </source>
</evidence>
<keyword evidence="7 13" id="KW-0067">ATP-binding</keyword>
<dbReference type="NCBIfam" id="TIGR01512">
    <property type="entry name" value="ATPase-IB2_Cd"/>
    <property type="match status" value="1"/>
</dbReference>
<feature type="transmembrane region" description="Helical" evidence="13">
    <location>
        <begin position="122"/>
        <end position="141"/>
    </location>
</feature>
<dbReference type="Pfam" id="PF00403">
    <property type="entry name" value="HMA"/>
    <property type="match status" value="1"/>
</dbReference>
<dbReference type="InterPro" id="IPR006121">
    <property type="entry name" value="HMA_dom"/>
</dbReference>
<dbReference type="PANTHER" id="PTHR48085">
    <property type="entry name" value="CADMIUM/ZINC-TRANSPORTING ATPASE HMA2-RELATED"/>
    <property type="match status" value="1"/>
</dbReference>
<dbReference type="CDD" id="cd00371">
    <property type="entry name" value="HMA"/>
    <property type="match status" value="1"/>
</dbReference>
<dbReference type="SUPFAM" id="SSF56784">
    <property type="entry name" value="HAD-like"/>
    <property type="match status" value="1"/>
</dbReference>
<gene>
    <name evidence="15" type="ORF">Gferi_23990</name>
</gene>
<dbReference type="InterPro" id="IPR059000">
    <property type="entry name" value="ATPase_P-type_domA"/>
</dbReference>
<comment type="similarity">
    <text evidence="2 13">Belongs to the cation transport ATPase (P-type) (TC 3.A.3) family. Type IB subfamily.</text>
</comment>
<dbReference type="InterPro" id="IPR001757">
    <property type="entry name" value="P_typ_ATPase"/>
</dbReference>
<evidence type="ECO:0000256" key="4">
    <source>
        <dbReference type="ARBA" id="ARBA00022692"/>
    </source>
</evidence>
<dbReference type="NCBIfam" id="TIGR01525">
    <property type="entry name" value="ATPase-IB_hvy"/>
    <property type="match status" value="1"/>
</dbReference>
<dbReference type="EMBL" id="CP017269">
    <property type="protein sequence ID" value="AOT72338.1"/>
    <property type="molecule type" value="Genomic_DNA"/>
</dbReference>
<dbReference type="PRINTS" id="PR00119">
    <property type="entry name" value="CATATPASE"/>
</dbReference>
<dbReference type="Gene3D" id="3.30.70.100">
    <property type="match status" value="1"/>
</dbReference>
<dbReference type="PROSITE" id="PS50846">
    <property type="entry name" value="HMA_2"/>
    <property type="match status" value="1"/>
</dbReference>
<dbReference type="GO" id="GO:0016887">
    <property type="term" value="F:ATP hydrolysis activity"/>
    <property type="evidence" value="ECO:0007669"/>
    <property type="project" value="InterPro"/>
</dbReference>
<proteinExistence type="inferred from homology"/>
<keyword evidence="5 13" id="KW-0479">Metal-binding</keyword>
<keyword evidence="13" id="KW-1003">Cell membrane</keyword>
<dbReference type="InterPro" id="IPR023298">
    <property type="entry name" value="ATPase_P-typ_TM_dom_sf"/>
</dbReference>
<dbReference type="PROSITE" id="PS00154">
    <property type="entry name" value="ATPASE_E1_E2"/>
    <property type="match status" value="1"/>
</dbReference>
<keyword evidence="9 13" id="KW-1133">Transmembrane helix</keyword>
<dbReference type="Proteomes" id="UP000095743">
    <property type="component" value="Chromosome"/>
</dbReference>
<evidence type="ECO:0000256" key="12">
    <source>
        <dbReference type="ARBA" id="ARBA00049338"/>
    </source>
</evidence>
<dbReference type="GO" id="GO:0005886">
    <property type="term" value="C:plasma membrane"/>
    <property type="evidence" value="ECO:0007669"/>
    <property type="project" value="UniProtKB-SubCell"/>
</dbReference>
<dbReference type="SUPFAM" id="SSF81653">
    <property type="entry name" value="Calcium ATPase, transduction domain A"/>
    <property type="match status" value="1"/>
</dbReference>
<feature type="transmembrane region" description="Helical" evidence="13">
    <location>
        <begin position="99"/>
        <end position="116"/>
    </location>
</feature>
<evidence type="ECO:0000259" key="14">
    <source>
        <dbReference type="PROSITE" id="PS50846"/>
    </source>
</evidence>
<evidence type="ECO:0000256" key="3">
    <source>
        <dbReference type="ARBA" id="ARBA00022539"/>
    </source>
</evidence>
<dbReference type="SUPFAM" id="SSF55008">
    <property type="entry name" value="HMA, heavy metal-associated domain"/>
    <property type="match status" value="1"/>
</dbReference>
<sequence length="708" mass="76890">MLSSVKKEVLLEGLDCASCAMKIEERINNIEGVLSASLNFITNTLTFETDNNEEMDRICDEIDSIVHSLEPHVIIKAIGNENVVDDPVMEEDHNWKEHVPLGIGILLFLVGIIGKFSFYFEVIIYISSYLLIGGEVLWRAVRNIGKGQVFDENFLMSVATLGAFVIGEYTEAVAVMLFYQVGELFQDYAVNRSKKSIKALLDIRPDSANLKIGEEIQKVKPQSVKIGEIIVVRPGEKIPLDGKIIEGISMVDTSALTGESVPRNLKPGDQALSGMININGLLTMVVEKTFGESTVSKILELVQNATAKKAPTENFITKFAKYYTPIVVFTALGIAILPPLLLSEALFADWIYRALIFLVVSCPCALVVSIPLGFFGGIGGASRNGILVKGGNYLEALNDVDTIVFDKTGTLTKGIFKVKQIYSTGLLDQEKLLEYAACGESYANHPIGKSILQAYGKEIERVKIQHFEEIPGFGTRTVLEDKEILVGSGKLMEREGIVFERIEAAGTAVYIAFQKVYAGYILIDDELKKDASLLIQGLNQLGIKRLVMLTGDHKTVAESVGSSLGITEIYAELLPHEKVAALEGLEREKQGKGKILFLGDGINDAPVLARADIGAAMGGLGSDAAIEASDIVIMDDAPSKLIQAIKIAKKTRKIVYQNIIFALGVKGIVLILGAGGLATMWEAVFADVGVALLAILNALRIMKIEETA</sequence>
<dbReference type="Gene3D" id="2.70.150.10">
    <property type="entry name" value="Calcium-transporting ATPase, cytoplasmic transduction domain A"/>
    <property type="match status" value="1"/>
</dbReference>
<keyword evidence="16" id="KW-1185">Reference proteome</keyword>
<accession>A0A1D8GN46</accession>
<dbReference type="NCBIfam" id="TIGR01494">
    <property type="entry name" value="ATPase_P-type"/>
    <property type="match status" value="1"/>
</dbReference>
<dbReference type="SFLD" id="SFLDF00027">
    <property type="entry name" value="p-type_atpase"/>
    <property type="match status" value="1"/>
</dbReference>
<evidence type="ECO:0000256" key="13">
    <source>
        <dbReference type="RuleBase" id="RU362081"/>
    </source>
</evidence>
<evidence type="ECO:0000256" key="10">
    <source>
        <dbReference type="ARBA" id="ARBA00023136"/>
    </source>
</evidence>
<dbReference type="InterPro" id="IPR044492">
    <property type="entry name" value="P_typ_ATPase_HD_dom"/>
</dbReference>
<dbReference type="InterPro" id="IPR018303">
    <property type="entry name" value="ATPase_P-typ_P_site"/>
</dbReference>
<evidence type="ECO:0000256" key="6">
    <source>
        <dbReference type="ARBA" id="ARBA00022741"/>
    </source>
</evidence>
<dbReference type="SFLD" id="SFLDG00002">
    <property type="entry name" value="C1.7:_P-type_atpase_like"/>
    <property type="match status" value="1"/>
</dbReference>
<comment type="catalytic activity">
    <reaction evidence="12">
        <text>Cd(2+)(in) + ATP + H2O = Cd(2+)(out) + ADP + phosphate + H(+)</text>
        <dbReference type="Rhea" id="RHEA:12132"/>
        <dbReference type="ChEBI" id="CHEBI:15377"/>
        <dbReference type="ChEBI" id="CHEBI:15378"/>
        <dbReference type="ChEBI" id="CHEBI:30616"/>
        <dbReference type="ChEBI" id="CHEBI:43474"/>
        <dbReference type="ChEBI" id="CHEBI:48775"/>
        <dbReference type="ChEBI" id="CHEBI:456216"/>
        <dbReference type="EC" id="7.2.2.21"/>
    </reaction>
</comment>
<dbReference type="PRINTS" id="PR00941">
    <property type="entry name" value="CDATPASE"/>
</dbReference>
<evidence type="ECO:0000256" key="5">
    <source>
        <dbReference type="ARBA" id="ARBA00022723"/>
    </source>
</evidence>
<evidence type="ECO:0000256" key="9">
    <source>
        <dbReference type="ARBA" id="ARBA00022989"/>
    </source>
</evidence>
<keyword evidence="4 13" id="KW-0812">Transmembrane</keyword>
<dbReference type="AlphaFoldDB" id="A0A1D8GN46"/>
<protein>
    <recommendedName>
        <fullName evidence="11">Cd(2+)-exporting ATPase</fullName>
        <ecNumber evidence="11">7.2.2.21</ecNumber>
    </recommendedName>
</protein>
<dbReference type="PANTHER" id="PTHR48085:SF5">
    <property type="entry name" value="CADMIUM_ZINC-TRANSPORTING ATPASE HMA4-RELATED"/>
    <property type="match status" value="1"/>
</dbReference>
<keyword evidence="6 13" id="KW-0547">Nucleotide-binding</keyword>
<dbReference type="GO" id="GO:0008551">
    <property type="term" value="F:P-type cadmium transporter activity"/>
    <property type="evidence" value="ECO:0007669"/>
    <property type="project" value="UniProtKB-EC"/>
</dbReference>
<dbReference type="InterPro" id="IPR036412">
    <property type="entry name" value="HAD-like_sf"/>
</dbReference>
<dbReference type="InterPro" id="IPR027256">
    <property type="entry name" value="P-typ_ATPase_IB"/>
</dbReference>
<evidence type="ECO:0000313" key="16">
    <source>
        <dbReference type="Proteomes" id="UP000095743"/>
    </source>
</evidence>
<dbReference type="SUPFAM" id="SSF81665">
    <property type="entry name" value="Calcium ATPase, transmembrane domain M"/>
    <property type="match status" value="1"/>
</dbReference>
<dbReference type="FunFam" id="2.70.150.10:FF:000002">
    <property type="entry name" value="Copper-transporting ATPase 1, putative"/>
    <property type="match status" value="1"/>
</dbReference>
<evidence type="ECO:0000256" key="11">
    <source>
        <dbReference type="ARBA" id="ARBA00039103"/>
    </source>
</evidence>
<dbReference type="CDD" id="cd07548">
    <property type="entry name" value="P-type_ATPase-Cd_Zn_Co_like"/>
    <property type="match status" value="1"/>
</dbReference>
<dbReference type="EC" id="7.2.2.21" evidence="11"/>
<dbReference type="InterPro" id="IPR023214">
    <property type="entry name" value="HAD_sf"/>
</dbReference>